<sequence length="91" mass="10006">MCAPSGAAAAWLRRCARPAIKATNRSRCSKRRLALCYRDAFAGPPEVRLLQEPPSCERNDWLQTLMHKLPPYQQRPRGALAGGGIAGTAHH</sequence>
<proteinExistence type="predicted"/>
<feature type="region of interest" description="Disordered" evidence="1">
    <location>
        <begin position="72"/>
        <end position="91"/>
    </location>
</feature>
<feature type="compositionally biased region" description="Gly residues" evidence="1">
    <location>
        <begin position="80"/>
        <end position="91"/>
    </location>
</feature>
<dbReference type="AlphaFoldDB" id="A0A9X0WE21"/>
<keyword evidence="3" id="KW-1185">Reference proteome</keyword>
<evidence type="ECO:0000256" key="1">
    <source>
        <dbReference type="SAM" id="MobiDB-lite"/>
    </source>
</evidence>
<reference evidence="2 3" key="1">
    <citation type="journal article" date="2020" name="Microorganisms">
        <title>Osmotic Adaptation and Compatible Solute Biosynthesis of Phototrophic Bacteria as Revealed from Genome Analyses.</title>
        <authorList>
            <person name="Imhoff J.F."/>
            <person name="Rahn T."/>
            <person name="Kunzel S."/>
            <person name="Keller A."/>
            <person name="Neulinger S.C."/>
        </authorList>
    </citation>
    <scope>NUCLEOTIDE SEQUENCE [LARGE SCALE GENOMIC DNA]</scope>
    <source>
        <strain evidence="2 3">DSM 25653</strain>
    </source>
</reference>
<organism evidence="2 3">
    <name type="scientific">Lamprobacter modestohalophilus</name>
    <dbReference type="NCBI Taxonomy" id="1064514"/>
    <lineage>
        <taxon>Bacteria</taxon>
        <taxon>Pseudomonadati</taxon>
        <taxon>Pseudomonadota</taxon>
        <taxon>Gammaproteobacteria</taxon>
        <taxon>Chromatiales</taxon>
        <taxon>Chromatiaceae</taxon>
        <taxon>Lamprobacter</taxon>
    </lineage>
</organism>
<dbReference type="RefSeq" id="WP_200252194.1">
    <property type="nucleotide sequence ID" value="NZ_NRRY01000124.1"/>
</dbReference>
<protein>
    <submittedName>
        <fullName evidence="2">Uncharacterized protein</fullName>
    </submittedName>
</protein>
<evidence type="ECO:0000313" key="3">
    <source>
        <dbReference type="Proteomes" id="UP001138768"/>
    </source>
</evidence>
<name>A0A9X0WE21_9GAMM</name>
<gene>
    <name evidence="2" type="ORF">CKO42_26170</name>
</gene>
<dbReference type="Proteomes" id="UP001138768">
    <property type="component" value="Unassembled WGS sequence"/>
</dbReference>
<evidence type="ECO:0000313" key="2">
    <source>
        <dbReference type="EMBL" id="MBK1621803.1"/>
    </source>
</evidence>
<accession>A0A9X0WE21</accession>
<dbReference type="EMBL" id="NRRY01000124">
    <property type="protein sequence ID" value="MBK1621803.1"/>
    <property type="molecule type" value="Genomic_DNA"/>
</dbReference>
<comment type="caution">
    <text evidence="2">The sequence shown here is derived from an EMBL/GenBank/DDBJ whole genome shotgun (WGS) entry which is preliminary data.</text>
</comment>